<feature type="region of interest" description="Disordered" evidence="1">
    <location>
        <begin position="506"/>
        <end position="528"/>
    </location>
</feature>
<name>A0A5N6TW47_ASPAV</name>
<sequence>METRQTRRKRSLGSISNSEPHSPASGRRTRQSAKSTSAPRRETSRQAAKRVRFSDPGPRLEKGDSGCSTGLTPAMTRTSFKGPADNTDHINGTPSRRLRRRSTPLPRDRHSLDPSFPVNGSQSERVVQFTPLRQILDSRTQRRLRRVGLSNEINMLEREKRESTQHHKTLQALLKERDSLKQELESERRNRGITQSPSVGSIMDQPEDDTEGDTIIMNDRFEGDTILMSDSPDMRGLDNARFSPPEFSLLPSRSTADVAIEAVVPDPDQEAERIALSSDLETARKEKRALFTACRSRLASFGGTAIERCLRHPSPPTDFLDHILPTLTEAITHTSDAINTLGTVKEELTSLGFSGNSVDEIITEMRTQFRSARLQLERAVPGETPSSSLNDGNATLGALVRRVELLVKNLGEERTRHEGSLDRERVLRGQFDTLLVRYESASKKISDLEESISSTAGDMLHTRMRMQELEHEGKEQALGIERLNAALKKYREEVKRLEKLVTELEENNAASNDSHREEVAQRDKRITEEQEARRAAELALTERDVRIQELEGVVESNRIRMCDITTQIEALVKELRRVRDEAEQQTAEQRQHHQQEIGNMNVRVSELSTSLDSARSEAEKLRRSNAALEEQLHLEMEARDNMLEKWAADQARSFAYMKETVKAERRRARVRTANWELKSDELQSEGTNIGSEPITPVSMTRYVDVEVGRGKERRRLDSGIGILSDDFHESEVAIPSDPADL</sequence>
<dbReference type="Proteomes" id="UP000325780">
    <property type="component" value="Unassembled WGS sequence"/>
</dbReference>
<feature type="compositionally biased region" description="Polar residues" evidence="1">
    <location>
        <begin position="66"/>
        <end position="79"/>
    </location>
</feature>
<proteinExistence type="predicted"/>
<feature type="compositionally biased region" description="Basic and acidic residues" evidence="1">
    <location>
        <begin position="513"/>
        <end position="528"/>
    </location>
</feature>
<protein>
    <submittedName>
        <fullName evidence="2">Uncharacterized protein</fullName>
    </submittedName>
</protein>
<gene>
    <name evidence="2" type="ORF">BDV25DRAFT_172138</name>
</gene>
<evidence type="ECO:0000256" key="1">
    <source>
        <dbReference type="SAM" id="MobiDB-lite"/>
    </source>
</evidence>
<feature type="region of interest" description="Disordered" evidence="1">
    <location>
        <begin position="583"/>
        <end position="602"/>
    </location>
</feature>
<evidence type="ECO:0000313" key="2">
    <source>
        <dbReference type="EMBL" id="KAE8150510.1"/>
    </source>
</evidence>
<feature type="compositionally biased region" description="Basic residues" evidence="1">
    <location>
        <begin position="1"/>
        <end position="11"/>
    </location>
</feature>
<evidence type="ECO:0000313" key="3">
    <source>
        <dbReference type="Proteomes" id="UP000325780"/>
    </source>
</evidence>
<dbReference type="EMBL" id="ML742092">
    <property type="protein sequence ID" value="KAE8150510.1"/>
    <property type="molecule type" value="Genomic_DNA"/>
</dbReference>
<organism evidence="2 3">
    <name type="scientific">Aspergillus avenaceus</name>
    <dbReference type="NCBI Taxonomy" id="36643"/>
    <lineage>
        <taxon>Eukaryota</taxon>
        <taxon>Fungi</taxon>
        <taxon>Dikarya</taxon>
        <taxon>Ascomycota</taxon>
        <taxon>Pezizomycotina</taxon>
        <taxon>Eurotiomycetes</taxon>
        <taxon>Eurotiomycetidae</taxon>
        <taxon>Eurotiales</taxon>
        <taxon>Aspergillaceae</taxon>
        <taxon>Aspergillus</taxon>
        <taxon>Aspergillus subgen. Circumdati</taxon>
    </lineage>
</organism>
<reference evidence="2 3" key="1">
    <citation type="submission" date="2019-04" db="EMBL/GenBank/DDBJ databases">
        <title>Friends and foes A comparative genomics study of 23 Aspergillus species from section Flavi.</title>
        <authorList>
            <consortium name="DOE Joint Genome Institute"/>
            <person name="Kjaerbolling I."/>
            <person name="Vesth T."/>
            <person name="Frisvad J.C."/>
            <person name="Nybo J.L."/>
            <person name="Theobald S."/>
            <person name="Kildgaard S."/>
            <person name="Isbrandt T."/>
            <person name="Kuo A."/>
            <person name="Sato A."/>
            <person name="Lyhne E.K."/>
            <person name="Kogle M.E."/>
            <person name="Wiebenga A."/>
            <person name="Kun R.S."/>
            <person name="Lubbers R.J."/>
            <person name="Makela M.R."/>
            <person name="Barry K."/>
            <person name="Chovatia M."/>
            <person name="Clum A."/>
            <person name="Daum C."/>
            <person name="Haridas S."/>
            <person name="He G."/>
            <person name="LaButti K."/>
            <person name="Lipzen A."/>
            <person name="Mondo S."/>
            <person name="Riley R."/>
            <person name="Salamov A."/>
            <person name="Simmons B.A."/>
            <person name="Magnuson J.K."/>
            <person name="Henrissat B."/>
            <person name="Mortensen U.H."/>
            <person name="Larsen T.O."/>
            <person name="Devries R.P."/>
            <person name="Grigoriev I.V."/>
            <person name="Machida M."/>
            <person name="Baker S.E."/>
            <person name="Andersen M.R."/>
        </authorList>
    </citation>
    <scope>NUCLEOTIDE SEQUENCE [LARGE SCALE GENOMIC DNA]</scope>
    <source>
        <strain evidence="2 3">IBT 18842</strain>
    </source>
</reference>
<dbReference type="OrthoDB" id="3532430at2759"/>
<accession>A0A5N6TW47</accession>
<feature type="region of interest" description="Disordered" evidence="1">
    <location>
        <begin position="184"/>
        <end position="207"/>
    </location>
</feature>
<keyword evidence="3" id="KW-1185">Reference proteome</keyword>
<feature type="region of interest" description="Disordered" evidence="1">
    <location>
        <begin position="1"/>
        <end position="120"/>
    </location>
</feature>
<dbReference type="AlphaFoldDB" id="A0A5N6TW47"/>